<accession>A0A841I331</accession>
<keyword evidence="4" id="KW-1185">Reference proteome</keyword>
<evidence type="ECO:0000313" key="4">
    <source>
        <dbReference type="Proteomes" id="UP000569951"/>
    </source>
</evidence>
<dbReference type="EMBL" id="JACHHG010000006">
    <property type="protein sequence ID" value="MBB6098442.1"/>
    <property type="molecule type" value="Genomic_DNA"/>
</dbReference>
<dbReference type="InterPro" id="IPR036465">
    <property type="entry name" value="vWFA_dom_sf"/>
</dbReference>
<dbReference type="SMART" id="SM00382">
    <property type="entry name" value="AAA"/>
    <property type="match status" value="1"/>
</dbReference>
<sequence length="598" mass="63292">MNYPFAAVAGQDDLKLALLLLAVNPGVGGVLARGDKGSAKSTTARALAELLPPHGGQPAPFVTLPLGATEDRVVGTLDLERVLRGEKALQPGLVAEAHGGVLYIDEVNLLADHLVDLLLDVAAMGVNRVQREGVSVEHEARFALVGTMNPEEGSLRPQFLDRFGLCVDVHAPSTPQERAEIVRRRMRFERDPQAFAAEWQAAQQELGSRLEAARARLPQVTLHDALLEEISRLCTEAGVRSLRADLVMHRAACALAALEGRLEVNGEDLLRVAPLVLLHRRAHDAPRPPQPPAPAQEPTPTPPPRSQENSSEAQAPESAERPGPPDAKTAAEEPTVFAAAPLGAARTVQLRDVSGALAGRRSVSREAGGGRTVRAVRDPAPARLAVSATLRHAAERSAAQGTPLTVSADDLHGRVLEGRAGSRVLFVVDASGSMGARARMEAVKGTALALLEDAYTRRDEVGVIAFRGPAAELLLPPTRDLEVARAALERLPTGGRTPLAHALHLAGEVLGRRRHEALLVLLTDGRGNVPLPGGGDPWEQTLAAARKLSGTPALVLDTESGMVRAGRAAEVAAALGAELLTLEALTQEQLTLTLRARR</sequence>
<dbReference type="InterPro" id="IPR041628">
    <property type="entry name" value="ChlI/MoxR_AAA_lid"/>
</dbReference>
<dbReference type="CDD" id="cd00009">
    <property type="entry name" value="AAA"/>
    <property type="match status" value="1"/>
</dbReference>
<dbReference type="PROSITE" id="PS50234">
    <property type="entry name" value="VWFA"/>
    <property type="match status" value="1"/>
</dbReference>
<dbReference type="GO" id="GO:0016887">
    <property type="term" value="F:ATP hydrolysis activity"/>
    <property type="evidence" value="ECO:0007669"/>
    <property type="project" value="InterPro"/>
</dbReference>
<dbReference type="InterPro" id="IPR011704">
    <property type="entry name" value="ATPase_dyneun-rel_AAA"/>
</dbReference>
<evidence type="ECO:0000256" key="1">
    <source>
        <dbReference type="SAM" id="MobiDB-lite"/>
    </source>
</evidence>
<dbReference type="Pfam" id="PF17863">
    <property type="entry name" value="AAA_lid_2"/>
    <property type="match status" value="1"/>
</dbReference>
<dbReference type="SUPFAM" id="SSF53300">
    <property type="entry name" value="vWA-like"/>
    <property type="match status" value="1"/>
</dbReference>
<feature type="domain" description="VWFA" evidence="2">
    <location>
        <begin position="423"/>
        <end position="556"/>
    </location>
</feature>
<proteinExistence type="predicted"/>
<dbReference type="InterPro" id="IPR003593">
    <property type="entry name" value="AAA+_ATPase"/>
</dbReference>
<dbReference type="Pfam" id="PF13519">
    <property type="entry name" value="VWA_2"/>
    <property type="match status" value="1"/>
</dbReference>
<reference evidence="3 4" key="1">
    <citation type="submission" date="2020-08" db="EMBL/GenBank/DDBJ databases">
        <title>Genomic Encyclopedia of Type Strains, Phase IV (KMG-IV): sequencing the most valuable type-strain genomes for metagenomic binning, comparative biology and taxonomic classification.</title>
        <authorList>
            <person name="Goeker M."/>
        </authorList>
    </citation>
    <scope>NUCLEOTIDE SEQUENCE [LARGE SCALE GENOMIC DNA]</scope>
    <source>
        <strain evidence="3 4">DSM 21458</strain>
    </source>
</reference>
<dbReference type="Gene3D" id="1.10.8.80">
    <property type="entry name" value="Magnesium chelatase subunit I, C-Terminal domain"/>
    <property type="match status" value="1"/>
</dbReference>
<dbReference type="InterPro" id="IPR052989">
    <property type="entry name" value="Mg-chelatase_DI-like"/>
</dbReference>
<dbReference type="AlphaFoldDB" id="A0A841I331"/>
<dbReference type="EC" id="6.6.1.1" evidence="3"/>
<organism evidence="3 4">
    <name type="scientific">Deinobacterium chartae</name>
    <dbReference type="NCBI Taxonomy" id="521158"/>
    <lineage>
        <taxon>Bacteria</taxon>
        <taxon>Thermotogati</taxon>
        <taxon>Deinococcota</taxon>
        <taxon>Deinococci</taxon>
        <taxon>Deinococcales</taxon>
        <taxon>Deinococcaceae</taxon>
        <taxon>Deinobacterium</taxon>
    </lineage>
</organism>
<dbReference type="SUPFAM" id="SSF52540">
    <property type="entry name" value="P-loop containing nucleoside triphosphate hydrolases"/>
    <property type="match status" value="1"/>
</dbReference>
<dbReference type="RefSeq" id="WP_183986873.1">
    <property type="nucleotide sequence ID" value="NZ_JACHHG010000006.1"/>
</dbReference>
<dbReference type="Gene3D" id="3.40.50.300">
    <property type="entry name" value="P-loop containing nucleotide triphosphate hydrolases"/>
    <property type="match status" value="1"/>
</dbReference>
<dbReference type="PANTHER" id="PTHR35023:SF1">
    <property type="entry name" value="MG-PROTOPORPHYRIN IX CHELATASE"/>
    <property type="match status" value="1"/>
</dbReference>
<gene>
    <name evidence="3" type="ORF">HNR42_001876</name>
</gene>
<evidence type="ECO:0000313" key="3">
    <source>
        <dbReference type="EMBL" id="MBB6098442.1"/>
    </source>
</evidence>
<dbReference type="PANTHER" id="PTHR35023">
    <property type="entry name" value="CHELATASE-RELATED"/>
    <property type="match status" value="1"/>
</dbReference>
<dbReference type="GO" id="GO:0005524">
    <property type="term" value="F:ATP binding"/>
    <property type="evidence" value="ECO:0007669"/>
    <property type="project" value="InterPro"/>
</dbReference>
<comment type="caution">
    <text evidence="3">The sequence shown here is derived from an EMBL/GenBank/DDBJ whole genome shotgun (WGS) entry which is preliminary data.</text>
</comment>
<dbReference type="GO" id="GO:0016851">
    <property type="term" value="F:magnesium chelatase activity"/>
    <property type="evidence" value="ECO:0007669"/>
    <property type="project" value="UniProtKB-EC"/>
</dbReference>
<dbReference type="Gene3D" id="3.40.50.410">
    <property type="entry name" value="von Willebrand factor, type A domain"/>
    <property type="match status" value="1"/>
</dbReference>
<dbReference type="InterPro" id="IPR002035">
    <property type="entry name" value="VWF_A"/>
</dbReference>
<keyword evidence="3" id="KW-0436">Ligase</keyword>
<name>A0A841I331_9DEIO</name>
<evidence type="ECO:0000259" key="2">
    <source>
        <dbReference type="PROSITE" id="PS50234"/>
    </source>
</evidence>
<feature type="region of interest" description="Disordered" evidence="1">
    <location>
        <begin position="283"/>
        <end position="330"/>
    </location>
</feature>
<dbReference type="Pfam" id="PF07728">
    <property type="entry name" value="AAA_5"/>
    <property type="match status" value="1"/>
</dbReference>
<dbReference type="SMART" id="SM00327">
    <property type="entry name" value="VWA"/>
    <property type="match status" value="1"/>
</dbReference>
<protein>
    <submittedName>
        <fullName evidence="3">Magnesium chelatase subunit D</fullName>
        <ecNumber evidence="3">6.6.1.1</ecNumber>
    </submittedName>
</protein>
<dbReference type="InterPro" id="IPR027417">
    <property type="entry name" value="P-loop_NTPase"/>
</dbReference>
<feature type="compositionally biased region" description="Pro residues" evidence="1">
    <location>
        <begin position="287"/>
        <end position="305"/>
    </location>
</feature>
<dbReference type="Proteomes" id="UP000569951">
    <property type="component" value="Unassembled WGS sequence"/>
</dbReference>